<dbReference type="EMBL" id="JACHYB010000002">
    <property type="protein sequence ID" value="MBB3188591.1"/>
    <property type="molecule type" value="Genomic_DNA"/>
</dbReference>
<dbReference type="RefSeq" id="WP_183414337.1">
    <property type="nucleotide sequence ID" value="NZ_JACHYB010000002.1"/>
</dbReference>
<keyword evidence="2" id="KW-1185">Reference proteome</keyword>
<dbReference type="InterPro" id="IPR022385">
    <property type="entry name" value="Rhs_assc_core"/>
</dbReference>
<dbReference type="Gene3D" id="2.180.10.10">
    <property type="entry name" value="RHS repeat-associated core"/>
    <property type="match status" value="1"/>
</dbReference>
<dbReference type="PANTHER" id="PTHR32305:SF15">
    <property type="entry name" value="PROTEIN RHSA-RELATED"/>
    <property type="match status" value="1"/>
</dbReference>
<organism evidence="1 2">
    <name type="scientific">Microbacter margulisiae</name>
    <dbReference type="NCBI Taxonomy" id="1350067"/>
    <lineage>
        <taxon>Bacteria</taxon>
        <taxon>Pseudomonadati</taxon>
        <taxon>Bacteroidota</taxon>
        <taxon>Bacteroidia</taxon>
        <taxon>Bacteroidales</taxon>
        <taxon>Porphyromonadaceae</taxon>
        <taxon>Microbacter</taxon>
    </lineage>
</organism>
<comment type="caution">
    <text evidence="1">The sequence shown here is derived from an EMBL/GenBank/DDBJ whole genome shotgun (WGS) entry which is preliminary data.</text>
</comment>
<evidence type="ECO:0000313" key="2">
    <source>
        <dbReference type="Proteomes" id="UP000544222"/>
    </source>
</evidence>
<gene>
    <name evidence="1" type="ORF">FHX64_002789</name>
</gene>
<proteinExistence type="predicted"/>
<dbReference type="AlphaFoldDB" id="A0A7W5DT49"/>
<dbReference type="PANTHER" id="PTHR32305">
    <property type="match status" value="1"/>
</dbReference>
<reference evidence="1 2" key="1">
    <citation type="submission" date="2020-08" db="EMBL/GenBank/DDBJ databases">
        <title>Genomic Encyclopedia of Type Strains, Phase IV (KMG-IV): sequencing the most valuable type-strain genomes for metagenomic binning, comparative biology and taxonomic classification.</title>
        <authorList>
            <person name="Goeker M."/>
        </authorList>
    </citation>
    <scope>NUCLEOTIDE SEQUENCE [LARGE SCALE GENOMIC DNA]</scope>
    <source>
        <strain evidence="1 2">DSM 27471</strain>
    </source>
</reference>
<dbReference type="InterPro" id="IPR050708">
    <property type="entry name" value="T6SS_VgrG/RHS"/>
</dbReference>
<dbReference type="Proteomes" id="UP000544222">
    <property type="component" value="Unassembled WGS sequence"/>
</dbReference>
<name>A0A7W5DT49_9PORP</name>
<accession>A0A7W5DT49</accession>
<dbReference type="NCBIfam" id="TIGR03696">
    <property type="entry name" value="Rhs_assc_core"/>
    <property type="match status" value="1"/>
</dbReference>
<evidence type="ECO:0000313" key="1">
    <source>
        <dbReference type="EMBL" id="MBB3188591.1"/>
    </source>
</evidence>
<protein>
    <submittedName>
        <fullName evidence="1">RHS repeat-associated protein</fullName>
    </submittedName>
</protein>
<sequence length="289" mass="32142">MPYRYNGKELEAMNGLNQYDYGARRRETGIPVWTTVDPLAEKHYDTSPYVFAGNNPVNRIDPNGLDWYRWHNGDGKYAIIWREGDAKTIVLDNQTYNDIGTTLSTQIDDWTTITYIQNAATSVTFTGIDKSDYVSQTGRSGCKVASDQMLAKKGVNSNGERFNVVNADANGVATTPTKSANKGISTIDNALENGKPIEVGVDYSPVQLHNKKPEGDGMTDHFIVISSKTETLNNGHVTSTTYNFFDPRQQAYGTNPLNILTRQYDMLKGAFHGTRIIPYTVTTVRTSSR</sequence>